<comment type="caution">
    <text evidence="10">The sequence shown here is derived from an EMBL/GenBank/DDBJ whole genome shotgun (WGS) entry which is preliminary data.</text>
</comment>
<dbReference type="InterPro" id="IPR051334">
    <property type="entry name" value="SRPK"/>
</dbReference>
<organism evidence="10 11">
    <name type="scientific">Fusarium solani</name>
    <name type="common">Filamentous fungus</name>
    <dbReference type="NCBI Taxonomy" id="169388"/>
    <lineage>
        <taxon>Eukaryota</taxon>
        <taxon>Fungi</taxon>
        <taxon>Dikarya</taxon>
        <taxon>Ascomycota</taxon>
        <taxon>Pezizomycotina</taxon>
        <taxon>Sordariomycetes</taxon>
        <taxon>Hypocreomycetidae</taxon>
        <taxon>Hypocreales</taxon>
        <taxon>Nectriaceae</taxon>
        <taxon>Fusarium</taxon>
        <taxon>Fusarium solani species complex</taxon>
    </lineage>
</organism>
<dbReference type="AlphaFoldDB" id="A0A9P9HXT6"/>
<feature type="domain" description="Protein kinase" evidence="9">
    <location>
        <begin position="60"/>
        <end position="301"/>
    </location>
</feature>
<dbReference type="Gene3D" id="3.30.200.20">
    <property type="entry name" value="Phosphorylase Kinase, domain 1"/>
    <property type="match status" value="1"/>
</dbReference>
<evidence type="ECO:0000256" key="3">
    <source>
        <dbReference type="ARBA" id="ARBA00022679"/>
    </source>
</evidence>
<comment type="catalytic activity">
    <reaction evidence="8">
        <text>L-seryl-[protein] + ATP = O-phospho-L-seryl-[protein] + ADP + H(+)</text>
        <dbReference type="Rhea" id="RHEA:17989"/>
        <dbReference type="Rhea" id="RHEA-COMP:9863"/>
        <dbReference type="Rhea" id="RHEA-COMP:11604"/>
        <dbReference type="ChEBI" id="CHEBI:15378"/>
        <dbReference type="ChEBI" id="CHEBI:29999"/>
        <dbReference type="ChEBI" id="CHEBI:30616"/>
        <dbReference type="ChEBI" id="CHEBI:83421"/>
        <dbReference type="ChEBI" id="CHEBI:456216"/>
        <dbReference type="EC" id="2.7.11.1"/>
    </reaction>
</comment>
<evidence type="ECO:0000256" key="1">
    <source>
        <dbReference type="ARBA" id="ARBA00012513"/>
    </source>
</evidence>
<evidence type="ECO:0000256" key="6">
    <source>
        <dbReference type="ARBA" id="ARBA00022840"/>
    </source>
</evidence>
<dbReference type="Gene3D" id="1.10.510.10">
    <property type="entry name" value="Transferase(Phosphotransferase) domain 1"/>
    <property type="match status" value="2"/>
</dbReference>
<keyword evidence="5 10" id="KW-0418">Kinase</keyword>
<evidence type="ECO:0000256" key="7">
    <source>
        <dbReference type="ARBA" id="ARBA00047899"/>
    </source>
</evidence>
<dbReference type="SUPFAM" id="SSF56112">
    <property type="entry name" value="Protein kinase-like (PK-like)"/>
    <property type="match status" value="1"/>
</dbReference>
<dbReference type="SMART" id="SM00220">
    <property type="entry name" value="S_TKc"/>
    <property type="match status" value="1"/>
</dbReference>
<dbReference type="PANTHER" id="PTHR47634:SF9">
    <property type="entry name" value="PROTEIN KINASE DOMAIN-CONTAINING PROTEIN-RELATED"/>
    <property type="match status" value="1"/>
</dbReference>
<dbReference type="EC" id="2.7.11.1" evidence="1"/>
<dbReference type="PROSITE" id="PS50011">
    <property type="entry name" value="PROTEIN_KINASE_DOM"/>
    <property type="match status" value="1"/>
</dbReference>
<dbReference type="PROSITE" id="PS00108">
    <property type="entry name" value="PROTEIN_KINASE_ST"/>
    <property type="match status" value="1"/>
</dbReference>
<evidence type="ECO:0000313" key="11">
    <source>
        <dbReference type="Proteomes" id="UP000736672"/>
    </source>
</evidence>
<protein>
    <recommendedName>
        <fullName evidence="1">non-specific serine/threonine protein kinase</fullName>
        <ecNumber evidence="1">2.7.11.1</ecNumber>
    </recommendedName>
</protein>
<keyword evidence="2" id="KW-0723">Serine/threonine-protein kinase</keyword>
<dbReference type="GO" id="GO:0050684">
    <property type="term" value="P:regulation of mRNA processing"/>
    <property type="evidence" value="ECO:0007669"/>
    <property type="project" value="TreeGrafter"/>
</dbReference>
<dbReference type="Proteomes" id="UP000736672">
    <property type="component" value="Unassembled WGS sequence"/>
</dbReference>
<dbReference type="PANTHER" id="PTHR47634">
    <property type="entry name" value="PROTEIN KINASE DOMAIN-CONTAINING PROTEIN-RELATED"/>
    <property type="match status" value="1"/>
</dbReference>
<dbReference type="InterPro" id="IPR000719">
    <property type="entry name" value="Prot_kinase_dom"/>
</dbReference>
<sequence length="301" mass="35060">MCRMMKARYLAALYRQPWPKSPVLAPRLDPAIPIEEEKTPNYDAGRFSPAHLGQILNGRYQIATKLSYGANSTVWLARDLNRWRWLEDKYVAVKVNASSLASRRVPPKNKVSIMNHISRVNPNHKGRHFVKKLSDSFLINETSGSHVCLVLEALREPLWLYRRRYINNVIPPDILKILVQMILHALDYLHTECHIIHTDLKPDNIMVKIEDPAIFDRDAKDEFDNPLPQKHLLSKGQRTSMFYQKNGDLKDPSRIPANFTLKWSINCMSGEEKTRFIHFVKRMLTWRPEERSTAKELLDDP</sequence>
<name>A0A9P9HXT6_FUSSL</name>
<dbReference type="InterPro" id="IPR011009">
    <property type="entry name" value="Kinase-like_dom_sf"/>
</dbReference>
<evidence type="ECO:0000313" key="10">
    <source>
        <dbReference type="EMBL" id="KAH7265908.1"/>
    </source>
</evidence>
<evidence type="ECO:0000256" key="4">
    <source>
        <dbReference type="ARBA" id="ARBA00022741"/>
    </source>
</evidence>
<dbReference type="GO" id="GO:0005524">
    <property type="term" value="F:ATP binding"/>
    <property type="evidence" value="ECO:0007669"/>
    <property type="project" value="UniProtKB-KW"/>
</dbReference>
<reference evidence="10" key="1">
    <citation type="journal article" date="2021" name="Nat. Commun.">
        <title>Genetic determinants of endophytism in the Arabidopsis root mycobiome.</title>
        <authorList>
            <person name="Mesny F."/>
            <person name="Miyauchi S."/>
            <person name="Thiergart T."/>
            <person name="Pickel B."/>
            <person name="Atanasova L."/>
            <person name="Karlsson M."/>
            <person name="Huettel B."/>
            <person name="Barry K.W."/>
            <person name="Haridas S."/>
            <person name="Chen C."/>
            <person name="Bauer D."/>
            <person name="Andreopoulos W."/>
            <person name="Pangilinan J."/>
            <person name="LaButti K."/>
            <person name="Riley R."/>
            <person name="Lipzen A."/>
            <person name="Clum A."/>
            <person name="Drula E."/>
            <person name="Henrissat B."/>
            <person name="Kohler A."/>
            <person name="Grigoriev I.V."/>
            <person name="Martin F.M."/>
            <person name="Hacquard S."/>
        </authorList>
    </citation>
    <scope>NUCLEOTIDE SEQUENCE</scope>
    <source>
        <strain evidence="10">FSSC 5 MPI-SDFR-AT-0091</strain>
    </source>
</reference>
<evidence type="ECO:0000256" key="8">
    <source>
        <dbReference type="ARBA" id="ARBA00048679"/>
    </source>
</evidence>
<evidence type="ECO:0000256" key="5">
    <source>
        <dbReference type="ARBA" id="ARBA00022777"/>
    </source>
</evidence>
<dbReference type="InterPro" id="IPR008271">
    <property type="entry name" value="Ser/Thr_kinase_AS"/>
</dbReference>
<keyword evidence="3" id="KW-0808">Transferase</keyword>
<proteinExistence type="predicted"/>
<accession>A0A9P9HXT6</accession>
<evidence type="ECO:0000256" key="2">
    <source>
        <dbReference type="ARBA" id="ARBA00022527"/>
    </source>
</evidence>
<dbReference type="GO" id="GO:0000245">
    <property type="term" value="P:spliceosomal complex assembly"/>
    <property type="evidence" value="ECO:0007669"/>
    <property type="project" value="TreeGrafter"/>
</dbReference>
<dbReference type="EMBL" id="JAGTJS010000006">
    <property type="protein sequence ID" value="KAH7265908.1"/>
    <property type="molecule type" value="Genomic_DNA"/>
</dbReference>
<gene>
    <name evidence="10" type="ORF">B0J15DRAFT_235801</name>
</gene>
<dbReference type="GO" id="GO:0004674">
    <property type="term" value="F:protein serine/threonine kinase activity"/>
    <property type="evidence" value="ECO:0007669"/>
    <property type="project" value="UniProtKB-KW"/>
</dbReference>
<dbReference type="Pfam" id="PF00069">
    <property type="entry name" value="Pkinase"/>
    <property type="match status" value="1"/>
</dbReference>
<keyword evidence="4" id="KW-0547">Nucleotide-binding</keyword>
<comment type="catalytic activity">
    <reaction evidence="7">
        <text>L-threonyl-[protein] + ATP = O-phospho-L-threonyl-[protein] + ADP + H(+)</text>
        <dbReference type="Rhea" id="RHEA:46608"/>
        <dbReference type="Rhea" id="RHEA-COMP:11060"/>
        <dbReference type="Rhea" id="RHEA-COMP:11605"/>
        <dbReference type="ChEBI" id="CHEBI:15378"/>
        <dbReference type="ChEBI" id="CHEBI:30013"/>
        <dbReference type="ChEBI" id="CHEBI:30616"/>
        <dbReference type="ChEBI" id="CHEBI:61977"/>
        <dbReference type="ChEBI" id="CHEBI:456216"/>
        <dbReference type="EC" id="2.7.11.1"/>
    </reaction>
</comment>
<keyword evidence="11" id="KW-1185">Reference proteome</keyword>
<evidence type="ECO:0000259" key="9">
    <source>
        <dbReference type="PROSITE" id="PS50011"/>
    </source>
</evidence>
<dbReference type="OrthoDB" id="5979581at2759"/>
<keyword evidence="6" id="KW-0067">ATP-binding</keyword>